<accession>A0A179IJI0</accession>
<feature type="compositionally biased region" description="Basic and acidic residues" evidence="1">
    <location>
        <begin position="31"/>
        <end position="98"/>
    </location>
</feature>
<feature type="region of interest" description="Disordered" evidence="1">
    <location>
        <begin position="21"/>
        <end position="104"/>
    </location>
</feature>
<name>A0A179IJI0_CORDF</name>
<evidence type="ECO:0000313" key="2">
    <source>
        <dbReference type="EMBL" id="OAR02525.1"/>
    </source>
</evidence>
<evidence type="ECO:0000256" key="1">
    <source>
        <dbReference type="SAM" id="MobiDB-lite"/>
    </source>
</evidence>
<reference evidence="2 3" key="1">
    <citation type="submission" date="2016-03" db="EMBL/GenBank/DDBJ databases">
        <title>Fine-scale spatial genetic structure of a fungal parasite of coffee scale insects.</title>
        <authorList>
            <person name="Jackson D."/>
            <person name="Zemenick K.A."/>
            <person name="Malloure B."/>
            <person name="Quandt C.A."/>
            <person name="James T.Y."/>
        </authorList>
    </citation>
    <scope>NUCLEOTIDE SEQUENCE [LARGE SCALE GENOMIC DNA]</scope>
    <source>
        <strain evidence="2 3">UM487</strain>
    </source>
</reference>
<dbReference type="EMBL" id="LUKN01000636">
    <property type="protein sequence ID" value="OAR02525.1"/>
    <property type="molecule type" value="Genomic_DNA"/>
</dbReference>
<keyword evidence="3" id="KW-1185">Reference proteome</keyword>
<sequence length="104" mass="11517">MLASRTILPRVARCAALPAARMPFSSARVLSHKESSSTTDHDVEKHKHDSLREQKDSAGQWKRELASDSEEAVRADRGNESVEQLQEKTKKLAEESKKSGTGSQ</sequence>
<evidence type="ECO:0000313" key="3">
    <source>
        <dbReference type="Proteomes" id="UP000243081"/>
    </source>
</evidence>
<protein>
    <recommendedName>
        <fullName evidence="4">Mitochondrial carrier protein pet8</fullName>
    </recommendedName>
</protein>
<evidence type="ECO:0008006" key="4">
    <source>
        <dbReference type="Google" id="ProtNLM"/>
    </source>
</evidence>
<dbReference type="OMA" id="ETHERHK"/>
<proteinExistence type="predicted"/>
<gene>
    <name evidence="2" type="ORF">LLEC1_07448</name>
</gene>
<dbReference type="Proteomes" id="UP000243081">
    <property type="component" value="Unassembled WGS sequence"/>
</dbReference>
<dbReference type="OrthoDB" id="529205at2759"/>
<dbReference type="AlphaFoldDB" id="A0A179IJI0"/>
<organism evidence="2 3">
    <name type="scientific">Cordyceps confragosa</name>
    <name type="common">Lecanicillium lecanii</name>
    <dbReference type="NCBI Taxonomy" id="2714763"/>
    <lineage>
        <taxon>Eukaryota</taxon>
        <taxon>Fungi</taxon>
        <taxon>Dikarya</taxon>
        <taxon>Ascomycota</taxon>
        <taxon>Pezizomycotina</taxon>
        <taxon>Sordariomycetes</taxon>
        <taxon>Hypocreomycetidae</taxon>
        <taxon>Hypocreales</taxon>
        <taxon>Cordycipitaceae</taxon>
        <taxon>Akanthomyces</taxon>
    </lineage>
</organism>
<comment type="caution">
    <text evidence="2">The sequence shown here is derived from an EMBL/GenBank/DDBJ whole genome shotgun (WGS) entry which is preliminary data.</text>
</comment>